<evidence type="ECO:0000313" key="1">
    <source>
        <dbReference type="EMBL" id="CAG7866006.1"/>
    </source>
</evidence>
<evidence type="ECO:0000313" key="2">
    <source>
        <dbReference type="EMBL" id="VDC63034.1"/>
    </source>
</evidence>
<dbReference type="EMBL" id="LR031568">
    <property type="protein sequence ID" value="VDC63034.1"/>
    <property type="molecule type" value="Genomic_DNA"/>
</dbReference>
<reference evidence="2" key="1">
    <citation type="submission" date="2018-11" db="EMBL/GenBank/DDBJ databases">
        <authorList>
            <consortium name="Genoscope - CEA"/>
            <person name="William W."/>
        </authorList>
    </citation>
    <scope>NUCLEOTIDE SEQUENCE</scope>
</reference>
<sequence>MCENSLIHIQQKLKSLNRLLIKSSVISYPSSVEFTYLIDQKKSKNVIKLARYATSIDHALMINDSKVLIIKTMQVCLIIFPILLNGDK</sequence>
<proteinExistence type="predicted"/>
<accession>A0A3P5YHB0</accession>
<gene>
    <name evidence="2" type="ORF">BRAA09T40645Z</name>
    <name evidence="1" type="ORF">BRAPAZ1V2_A09P64730.2</name>
</gene>
<dbReference type="AlphaFoldDB" id="A0A3P5YHB0"/>
<dbReference type="EMBL" id="LS974625">
    <property type="protein sequence ID" value="CAG7866006.1"/>
    <property type="molecule type" value="Genomic_DNA"/>
</dbReference>
<name>A0A3P5YHB0_BRACM</name>
<dbReference type="Proteomes" id="UP000694005">
    <property type="component" value="Chromosome A09"/>
</dbReference>
<organism evidence="2">
    <name type="scientific">Brassica campestris</name>
    <name type="common">Field mustard</name>
    <dbReference type="NCBI Taxonomy" id="3711"/>
    <lineage>
        <taxon>Eukaryota</taxon>
        <taxon>Viridiplantae</taxon>
        <taxon>Streptophyta</taxon>
        <taxon>Embryophyta</taxon>
        <taxon>Tracheophyta</taxon>
        <taxon>Spermatophyta</taxon>
        <taxon>Magnoliopsida</taxon>
        <taxon>eudicotyledons</taxon>
        <taxon>Gunneridae</taxon>
        <taxon>Pentapetalae</taxon>
        <taxon>rosids</taxon>
        <taxon>malvids</taxon>
        <taxon>Brassicales</taxon>
        <taxon>Brassicaceae</taxon>
        <taxon>Brassiceae</taxon>
        <taxon>Brassica</taxon>
    </lineage>
</organism>
<dbReference type="Gramene" id="A09p64730.2_BraZ1">
    <property type="protein sequence ID" value="A09p64730.2_BraZ1.CDS"/>
    <property type="gene ID" value="A09g64730.2_BraZ1"/>
</dbReference>
<protein>
    <submittedName>
        <fullName evidence="1">Uncharacterized protein</fullName>
    </submittedName>
</protein>